<reference evidence="2" key="1">
    <citation type="submission" date="2021-06" db="EMBL/GenBank/DDBJ databases">
        <authorList>
            <person name="Kallberg Y."/>
            <person name="Tangrot J."/>
            <person name="Rosling A."/>
        </authorList>
    </citation>
    <scope>NUCLEOTIDE SEQUENCE</scope>
    <source>
        <strain evidence="2">IA702</strain>
    </source>
</reference>
<organism evidence="2 3">
    <name type="scientific">Paraglomus occultum</name>
    <dbReference type="NCBI Taxonomy" id="144539"/>
    <lineage>
        <taxon>Eukaryota</taxon>
        <taxon>Fungi</taxon>
        <taxon>Fungi incertae sedis</taxon>
        <taxon>Mucoromycota</taxon>
        <taxon>Glomeromycotina</taxon>
        <taxon>Glomeromycetes</taxon>
        <taxon>Paraglomerales</taxon>
        <taxon>Paraglomeraceae</taxon>
        <taxon>Paraglomus</taxon>
    </lineage>
</organism>
<keyword evidence="3" id="KW-1185">Reference proteome</keyword>
<dbReference type="Pfam" id="PF17667">
    <property type="entry name" value="Pkinase_fungal"/>
    <property type="match status" value="1"/>
</dbReference>
<evidence type="ECO:0000313" key="3">
    <source>
        <dbReference type="Proteomes" id="UP000789572"/>
    </source>
</evidence>
<gene>
    <name evidence="2" type="ORF">POCULU_LOCUS9084</name>
</gene>
<dbReference type="EMBL" id="CAJVPJ010003086">
    <property type="protein sequence ID" value="CAG8634604.1"/>
    <property type="molecule type" value="Genomic_DNA"/>
</dbReference>
<proteinExistence type="predicted"/>
<accession>A0A9N9DB02</accession>
<evidence type="ECO:0000313" key="2">
    <source>
        <dbReference type="EMBL" id="CAG8634604.1"/>
    </source>
</evidence>
<dbReference type="OrthoDB" id="2319030at2759"/>
<comment type="caution">
    <text evidence="2">The sequence shown here is derived from an EMBL/GenBank/DDBJ whole genome shotgun (WGS) entry which is preliminary data.</text>
</comment>
<protein>
    <submittedName>
        <fullName evidence="2">9682_t:CDS:1</fullName>
    </submittedName>
</protein>
<sequence length="276" mass="31442">ISSKRTIDDLEREYGTRIAILEAEYKKIKYTITAAREIGEHVISEAQVDTQYILNLLSNSGNVSFEKLKLPVNFHKLRCTSESDLQVKFVKLFQSLPEQMKPWGIRDTLVEGYLKDPIGKIDFTIIQGNVVSWVHVVSLIEIKSTLNSKTSHCEALGQLIDRFTTIFDLQKNRSFIIGAICGDSQVEFVWQNREKNIKRSDLLDLSFTSQTIGMNMLLNMVTASQMQLGYSPPEDYKAAVSSVCDVDHEIKILHHLRECDFIPKVITFGNLPENKK</sequence>
<dbReference type="AlphaFoldDB" id="A0A9N9DB02"/>
<name>A0A9N9DB02_9GLOM</name>
<feature type="domain" description="Fungal-type protein kinase" evidence="1">
    <location>
        <begin position="130"/>
        <end position="232"/>
    </location>
</feature>
<evidence type="ECO:0000259" key="1">
    <source>
        <dbReference type="Pfam" id="PF17667"/>
    </source>
</evidence>
<feature type="non-terminal residue" evidence="2">
    <location>
        <position position="1"/>
    </location>
</feature>
<dbReference type="Proteomes" id="UP000789572">
    <property type="component" value="Unassembled WGS sequence"/>
</dbReference>
<dbReference type="InterPro" id="IPR040976">
    <property type="entry name" value="Pkinase_fungal"/>
</dbReference>